<dbReference type="Pfam" id="PF25333">
    <property type="entry name" value="DUF2921_N"/>
    <property type="match status" value="3"/>
</dbReference>
<dbReference type="EC" id="2.3.2.27" evidence="4"/>
<evidence type="ECO:0000256" key="9">
    <source>
        <dbReference type="ARBA" id="ARBA00023136"/>
    </source>
</evidence>
<feature type="transmembrane region" description="Helical" evidence="10">
    <location>
        <begin position="885"/>
        <end position="906"/>
    </location>
</feature>
<keyword evidence="7" id="KW-0833">Ubl conjugation pathway</keyword>
<comment type="subcellular location">
    <subcellularLocation>
        <location evidence="2">Endomembrane system</location>
        <topology evidence="2">Multi-pass membrane protein</topology>
    </subcellularLocation>
</comment>
<evidence type="ECO:0000313" key="15">
    <source>
        <dbReference type="Proteomes" id="UP000825935"/>
    </source>
</evidence>
<dbReference type="Pfam" id="PF11145">
    <property type="entry name" value="DUF2921"/>
    <property type="match status" value="1"/>
</dbReference>
<keyword evidence="9 10" id="KW-0472">Membrane</keyword>
<sequence>MRAFGCRKWLPALVLAHIIFGAHVTFGAHQFTPLGSGESASFASHYGSEMAEGGEGGSFAYRSEYDRSDEVQKHCKSHLTDLSSDASFRKDLETKKWAISNELSFLNGEWQEVSGNKPLMPSMSTFTNASNRLVENRGFRLASFWVTDVDVSSASSSQGNTVNVSAVLQVGVSTERSLSYMSSGLQGFQAYPGFALLSIVMEGVYAELRTGERLLCLLGSSRLPLRGKNSSQPWDWLDPVMNGASSSPTLVDDTQLKVVLHFPSDLTLMTRQVSGRLESLHDTSESLYFNPVDLFSQLGAYSNYLFQAGGMFNRACSNRDIQQGEILRPPSVYVGKAFCTVVQELLTGQWVDVLPNWNCTTSNDTCSKFGPFLYPKEEESAMMGGFNGSQLLVQDIRCVDYRESDGSYGANMSAVIRAVLSTQNKNLGFERSNLDSLTLATEGKWNSRSGELCMMGCRGGDKKPVCEMRICMFIPLILSLKQRSVLMGSISGLKASPEVFYPLSFHLGIYPLQLPADVVSSMSYEYTKTEEAKALRQEDDSSGVAEKIKKSLLEYPSVEDDVMKLFDDLSLRSLAITNPNSPKEPHRKQYIELDVVAIKDHVSLHWVQSSGYNYSIDTADFEKDGKKKAVDEEEPYNVAAELKVKDDLGNKVIALSAEGQYDSTLGRMYLVGCREVNVPWGTLKQSSEQLENGLDCSIKFKVEYPPTNARWLMNPTVMLTVTSNRSQDDPLFFTQMELETFPILYRRQREEIVSRKSLEGGLSMLTLSLILGCLISQLIYVKSHAESTPYISLLMLAVQGLGFSFPLITGVEALFARMTSDSEDMRDSVLNEGKWSHVIGYMVNLLTLAAFLLTVRIVQKVYRSRIRLLSRRPLEPWRVPNDRKVGAICLGIHILGFVTVLIIHTIRLSQRPVSSAMYMDWRGGLHRQYDWERILKEYYGLVQDLFLLPQVVGNHIWVVRGKPLRSLFYVGVTVLRLLPHVYDSLRPQVFNPYFADEFQYANPSSDFYSKAGDIAIPLLAVALAVVVYIQQRWNGLKWGKVLRQGSSKLMRMGSKMYERLPSKTFEAEMVESGADQLYDNGHIAVSTES</sequence>
<evidence type="ECO:0000313" key="14">
    <source>
        <dbReference type="EMBL" id="KAH7289664.1"/>
    </source>
</evidence>
<organism evidence="14 15">
    <name type="scientific">Ceratopteris richardii</name>
    <name type="common">Triangle waterfern</name>
    <dbReference type="NCBI Taxonomy" id="49495"/>
    <lineage>
        <taxon>Eukaryota</taxon>
        <taxon>Viridiplantae</taxon>
        <taxon>Streptophyta</taxon>
        <taxon>Embryophyta</taxon>
        <taxon>Tracheophyta</taxon>
        <taxon>Polypodiopsida</taxon>
        <taxon>Polypodiidae</taxon>
        <taxon>Polypodiales</taxon>
        <taxon>Pteridineae</taxon>
        <taxon>Pteridaceae</taxon>
        <taxon>Parkerioideae</taxon>
        <taxon>Ceratopteris</taxon>
    </lineage>
</organism>
<feature type="domain" description="DUF2921" evidence="13">
    <location>
        <begin position="636"/>
        <end position="736"/>
    </location>
</feature>
<evidence type="ECO:0000256" key="6">
    <source>
        <dbReference type="ARBA" id="ARBA00022692"/>
    </source>
</evidence>
<evidence type="ECO:0000256" key="8">
    <source>
        <dbReference type="ARBA" id="ARBA00022989"/>
    </source>
</evidence>
<keyword evidence="15" id="KW-1185">Reference proteome</keyword>
<reference evidence="14" key="1">
    <citation type="submission" date="2021-08" db="EMBL/GenBank/DDBJ databases">
        <title>WGS assembly of Ceratopteris richardii.</title>
        <authorList>
            <person name="Marchant D.B."/>
            <person name="Chen G."/>
            <person name="Jenkins J."/>
            <person name="Shu S."/>
            <person name="Leebens-Mack J."/>
            <person name="Grimwood J."/>
            <person name="Schmutz J."/>
            <person name="Soltis P."/>
            <person name="Soltis D."/>
            <person name="Chen Z.-H."/>
        </authorList>
    </citation>
    <scope>NUCLEOTIDE SEQUENCE</scope>
    <source>
        <strain evidence="14">Whitten #5841</strain>
        <tissue evidence="14">Leaf</tissue>
    </source>
</reference>
<gene>
    <name evidence="14" type="ORF">KP509_30G013600</name>
</gene>
<dbReference type="PANTHER" id="PTHR33389:SF4">
    <property type="entry name" value="PII, URIDYLYLTRANSFERASE (DUF2921)"/>
    <property type="match status" value="1"/>
</dbReference>
<evidence type="ECO:0000256" key="11">
    <source>
        <dbReference type="SAM" id="SignalP"/>
    </source>
</evidence>
<comment type="catalytic activity">
    <reaction evidence="1">
        <text>S-ubiquitinyl-[E2 ubiquitin-conjugating enzyme]-L-cysteine + [acceptor protein]-L-lysine = [E2 ubiquitin-conjugating enzyme]-L-cysteine + N(6)-ubiquitinyl-[acceptor protein]-L-lysine.</text>
        <dbReference type="EC" id="2.3.2.27"/>
    </reaction>
</comment>
<evidence type="ECO:0000256" key="5">
    <source>
        <dbReference type="ARBA" id="ARBA00022679"/>
    </source>
</evidence>
<feature type="domain" description="SWEET-like" evidence="12">
    <location>
        <begin position="748"/>
        <end position="1035"/>
    </location>
</feature>
<evidence type="ECO:0000256" key="7">
    <source>
        <dbReference type="ARBA" id="ARBA00022786"/>
    </source>
</evidence>
<dbReference type="Proteomes" id="UP000825935">
    <property type="component" value="Chromosome 30"/>
</dbReference>
<evidence type="ECO:0000259" key="12">
    <source>
        <dbReference type="Pfam" id="PF11145"/>
    </source>
</evidence>
<dbReference type="InterPro" id="IPR021319">
    <property type="entry name" value="DUF2921"/>
</dbReference>
<feature type="transmembrane region" description="Helical" evidence="10">
    <location>
        <begin position="762"/>
        <end position="781"/>
    </location>
</feature>
<dbReference type="GO" id="GO:0012505">
    <property type="term" value="C:endomembrane system"/>
    <property type="evidence" value="ECO:0007669"/>
    <property type="project" value="UniProtKB-SubCell"/>
</dbReference>
<feature type="signal peptide" evidence="11">
    <location>
        <begin position="1"/>
        <end position="27"/>
    </location>
</feature>
<dbReference type="AlphaFoldDB" id="A0A8T2R1H2"/>
<feature type="transmembrane region" description="Helical" evidence="10">
    <location>
        <begin position="838"/>
        <end position="858"/>
    </location>
</feature>
<comment type="caution">
    <text evidence="14">The sequence shown here is derived from an EMBL/GenBank/DDBJ whole genome shotgun (WGS) entry which is preliminary data.</text>
</comment>
<proteinExistence type="predicted"/>
<feature type="domain" description="DUF2921" evidence="13">
    <location>
        <begin position="314"/>
        <end position="495"/>
    </location>
</feature>
<dbReference type="PANTHER" id="PTHR33389">
    <property type="entry name" value="FAMILY PROTEIN, PUTATIVE (DUF2921)-RELATED"/>
    <property type="match status" value="1"/>
</dbReference>
<dbReference type="GO" id="GO:0061630">
    <property type="term" value="F:ubiquitin protein ligase activity"/>
    <property type="evidence" value="ECO:0007669"/>
    <property type="project" value="UniProtKB-EC"/>
</dbReference>
<keyword evidence="5" id="KW-0808">Transferase</keyword>
<evidence type="ECO:0000256" key="10">
    <source>
        <dbReference type="SAM" id="Phobius"/>
    </source>
</evidence>
<feature type="transmembrane region" description="Helical" evidence="10">
    <location>
        <begin position="1014"/>
        <end position="1030"/>
    </location>
</feature>
<accession>A0A8T2R1H2</accession>
<evidence type="ECO:0000256" key="1">
    <source>
        <dbReference type="ARBA" id="ARBA00000900"/>
    </source>
</evidence>
<evidence type="ECO:0000256" key="4">
    <source>
        <dbReference type="ARBA" id="ARBA00012483"/>
    </source>
</evidence>
<protein>
    <recommendedName>
        <fullName evidence="4">RING-type E3 ubiquitin transferase</fullName>
        <ecNumber evidence="4">2.3.2.27</ecNumber>
    </recommendedName>
</protein>
<name>A0A8T2R1H2_CERRI</name>
<dbReference type="InterPro" id="IPR057425">
    <property type="entry name" value="DUF2921_N"/>
</dbReference>
<evidence type="ECO:0000256" key="3">
    <source>
        <dbReference type="ARBA" id="ARBA00004906"/>
    </source>
</evidence>
<keyword evidence="11" id="KW-0732">Signal</keyword>
<feature type="domain" description="DUF2921" evidence="13">
    <location>
        <begin position="71"/>
        <end position="293"/>
    </location>
</feature>
<keyword evidence="8 10" id="KW-1133">Transmembrane helix</keyword>
<dbReference type="OrthoDB" id="618601at2759"/>
<evidence type="ECO:0000259" key="13">
    <source>
        <dbReference type="Pfam" id="PF25333"/>
    </source>
</evidence>
<comment type="pathway">
    <text evidence="3">Protein modification; protein ubiquitination.</text>
</comment>
<evidence type="ECO:0000256" key="2">
    <source>
        <dbReference type="ARBA" id="ARBA00004127"/>
    </source>
</evidence>
<feature type="chain" id="PRO_5036275824" description="RING-type E3 ubiquitin transferase" evidence="11">
    <location>
        <begin position="28"/>
        <end position="1089"/>
    </location>
</feature>
<dbReference type="OMA" id="EVKKECA"/>
<feature type="transmembrane region" description="Helical" evidence="10">
    <location>
        <begin position="793"/>
        <end position="818"/>
    </location>
</feature>
<dbReference type="EMBL" id="CM035435">
    <property type="protein sequence ID" value="KAH7289666.1"/>
    <property type="molecule type" value="Genomic_DNA"/>
</dbReference>
<keyword evidence="6 10" id="KW-0812">Transmembrane</keyword>
<dbReference type="EMBL" id="CM035435">
    <property type="protein sequence ID" value="KAH7289664.1"/>
    <property type="molecule type" value="Genomic_DNA"/>
</dbReference>